<keyword evidence="4" id="KW-0030">Aminoacyl-tRNA synthetase</keyword>
<dbReference type="SUPFAM" id="SSF52374">
    <property type="entry name" value="Nucleotidylyl transferase"/>
    <property type="match status" value="1"/>
</dbReference>
<keyword evidence="2" id="KW-0547">Nucleotide-binding</keyword>
<comment type="caution">
    <text evidence="5">The sequence shown here is derived from an EMBL/GenBank/DDBJ whole genome shotgun (WGS) entry which is preliminary data.</text>
</comment>
<dbReference type="EMBL" id="BAAANL010000003">
    <property type="protein sequence ID" value="GAA1858957.1"/>
    <property type="molecule type" value="Genomic_DNA"/>
</dbReference>
<protein>
    <recommendedName>
        <fullName evidence="7">Glutamyl-tRNA synthetase</fullName>
    </recommendedName>
</protein>
<keyword evidence="6" id="KW-1185">Reference proteome</keyword>
<evidence type="ECO:0000313" key="6">
    <source>
        <dbReference type="Proteomes" id="UP001501094"/>
    </source>
</evidence>
<organism evidence="5 6">
    <name type="scientific">Myceligenerans crystallogenes</name>
    <dbReference type="NCBI Taxonomy" id="316335"/>
    <lineage>
        <taxon>Bacteria</taxon>
        <taxon>Bacillati</taxon>
        <taxon>Actinomycetota</taxon>
        <taxon>Actinomycetes</taxon>
        <taxon>Micrococcales</taxon>
        <taxon>Promicromonosporaceae</taxon>
        <taxon>Myceligenerans</taxon>
    </lineage>
</organism>
<keyword evidence="3" id="KW-0067">ATP-binding</keyword>
<dbReference type="InterPro" id="IPR014729">
    <property type="entry name" value="Rossmann-like_a/b/a_fold"/>
</dbReference>
<dbReference type="InterPro" id="IPR049940">
    <property type="entry name" value="GluQ/Sye"/>
</dbReference>
<dbReference type="RefSeq" id="WP_344101288.1">
    <property type="nucleotide sequence ID" value="NZ_BAAANL010000003.1"/>
</dbReference>
<dbReference type="Proteomes" id="UP001501094">
    <property type="component" value="Unassembled WGS sequence"/>
</dbReference>
<evidence type="ECO:0000313" key="5">
    <source>
        <dbReference type="EMBL" id="GAA1858957.1"/>
    </source>
</evidence>
<dbReference type="PANTHER" id="PTHR43311:SF2">
    <property type="entry name" value="GLUTAMATE--TRNA LIGASE, MITOCHONDRIAL-RELATED"/>
    <property type="match status" value="1"/>
</dbReference>
<sequence length="320" mass="35460">MRPDPWTEHPTIQRLTGPIRTRLGISPHHASLQVGALRTHLLTAALAHAAAIARNTRAEVLLRWDDTDPARAKPDNELSLVHELTDVAGIPLHAGGHPAALLRQSGRQPAYDRALAHLSRLHLTRTAREGGTVLDLEAVDDLLAGHGIDPVEKAHQSVVNIRRVPAPQHSTLRLTRSDGTPLWHLATVVDDIDAGINLIVRGTDKIDATSIQERLRAVLAAHHQVAYLFLPRLTGAPGTPKLRVRDALANGIRPEALRWYLAETYLRNDEPATTFDHILERLRPVLPRARDSRIDVHRLEALSHKVESRRRAAARRGPEH</sequence>
<evidence type="ECO:0000256" key="1">
    <source>
        <dbReference type="ARBA" id="ARBA00022598"/>
    </source>
</evidence>
<evidence type="ECO:0008006" key="7">
    <source>
        <dbReference type="Google" id="ProtNLM"/>
    </source>
</evidence>
<evidence type="ECO:0000256" key="4">
    <source>
        <dbReference type="ARBA" id="ARBA00023146"/>
    </source>
</evidence>
<evidence type="ECO:0000256" key="3">
    <source>
        <dbReference type="ARBA" id="ARBA00022840"/>
    </source>
</evidence>
<evidence type="ECO:0000256" key="2">
    <source>
        <dbReference type="ARBA" id="ARBA00022741"/>
    </source>
</evidence>
<gene>
    <name evidence="5" type="ORF">GCM10009751_15490</name>
</gene>
<dbReference type="PANTHER" id="PTHR43311">
    <property type="entry name" value="GLUTAMATE--TRNA LIGASE"/>
    <property type="match status" value="1"/>
</dbReference>
<name>A0ABN2NAV0_9MICO</name>
<proteinExistence type="predicted"/>
<accession>A0ABN2NAV0</accession>
<keyword evidence="1" id="KW-0436">Ligase</keyword>
<reference evidence="5 6" key="1">
    <citation type="journal article" date="2019" name="Int. J. Syst. Evol. Microbiol.">
        <title>The Global Catalogue of Microorganisms (GCM) 10K type strain sequencing project: providing services to taxonomists for standard genome sequencing and annotation.</title>
        <authorList>
            <consortium name="The Broad Institute Genomics Platform"/>
            <consortium name="The Broad Institute Genome Sequencing Center for Infectious Disease"/>
            <person name="Wu L."/>
            <person name="Ma J."/>
        </authorList>
    </citation>
    <scope>NUCLEOTIDE SEQUENCE [LARGE SCALE GENOMIC DNA]</scope>
    <source>
        <strain evidence="5 6">JCM 14326</strain>
    </source>
</reference>
<dbReference type="Gene3D" id="3.40.50.620">
    <property type="entry name" value="HUPs"/>
    <property type="match status" value="2"/>
</dbReference>